<dbReference type="PROSITE" id="PS51732">
    <property type="entry name" value="ASN_GLN_ASE_3"/>
    <property type="match status" value="1"/>
</dbReference>
<sequence length="333" mass="36330">MKKILMLTTGGDIAGEHTDTGLVPVYTGEQLVSMVPELREYCELECKDIMQLDGTNVQPEDWITIAEEVYDAQEAYDGVIITHGTDTMAYSACAVSLMVQNLQKPVIFTGAQIAMVDPDTDGKKNLLDAVHAAVSGIPGVYVVFGGRIIRGIRAQKMYTRALDAFHSINAGDAGYVQDGEVFLNQSVPTPVGEPVLDTRLEPKVVQLKLLPGIEPKQLESMLGMGYYGIILEAFGCGGIPNQNRNLLPCLKRAKQFGVAVLVATQCKYGNVDLGVYDVNVQAAREGAMSVYDMSIEAAAVKLMWVLGHTKKLDEVKKMMETCYVGEFTEKRHA</sequence>
<dbReference type="InterPro" id="IPR006034">
    <property type="entry name" value="Asparaginase/glutaminase-like"/>
</dbReference>
<dbReference type="RefSeq" id="WP_216470034.1">
    <property type="nucleotide sequence ID" value="NZ_JAHLQI010000003.1"/>
</dbReference>
<evidence type="ECO:0000313" key="7">
    <source>
        <dbReference type="Proteomes" id="UP000783588"/>
    </source>
</evidence>
<dbReference type="EMBL" id="JAHLQI010000003">
    <property type="protein sequence ID" value="MBU5490374.1"/>
    <property type="molecule type" value="Genomic_DNA"/>
</dbReference>
<dbReference type="InterPro" id="IPR040919">
    <property type="entry name" value="Asparaginase_C"/>
</dbReference>
<name>A0ABS6EU30_9FIRM</name>
<evidence type="ECO:0000256" key="3">
    <source>
        <dbReference type="PROSITE-ProRule" id="PRU10100"/>
    </source>
</evidence>
<dbReference type="Proteomes" id="UP000783588">
    <property type="component" value="Unassembled WGS sequence"/>
</dbReference>
<evidence type="ECO:0000256" key="1">
    <source>
        <dbReference type="ARBA" id="ARBA00012920"/>
    </source>
</evidence>
<accession>A0ABS6EU30</accession>
<dbReference type="InterPro" id="IPR037152">
    <property type="entry name" value="L-asparaginase_N_sf"/>
</dbReference>
<evidence type="ECO:0000313" key="6">
    <source>
        <dbReference type="EMBL" id="MBU5490374.1"/>
    </source>
</evidence>
<feature type="domain" description="L-asparaginase N-terminal" evidence="4">
    <location>
        <begin position="3"/>
        <end position="186"/>
    </location>
</feature>
<protein>
    <recommendedName>
        <fullName evidence="1">asparaginase</fullName>
        <ecNumber evidence="1">3.5.1.1</ecNumber>
    </recommendedName>
</protein>
<dbReference type="PROSITE" id="PS00917">
    <property type="entry name" value="ASN_GLN_ASE_2"/>
    <property type="match status" value="1"/>
</dbReference>
<dbReference type="SMART" id="SM00870">
    <property type="entry name" value="Asparaginase"/>
    <property type="match status" value="1"/>
</dbReference>
<dbReference type="InterPro" id="IPR027474">
    <property type="entry name" value="L-asparaginase_N"/>
</dbReference>
<dbReference type="InterPro" id="IPR041725">
    <property type="entry name" value="L-asparaginase_I"/>
</dbReference>
<dbReference type="Pfam" id="PF00710">
    <property type="entry name" value="Asparaginase"/>
    <property type="match status" value="1"/>
</dbReference>
<dbReference type="PANTHER" id="PTHR11707">
    <property type="entry name" value="L-ASPARAGINASE"/>
    <property type="match status" value="1"/>
</dbReference>
<comment type="caution">
    <text evidence="6">The sequence shown here is derived from an EMBL/GenBank/DDBJ whole genome shotgun (WGS) entry which is preliminary data.</text>
</comment>
<dbReference type="Gene3D" id="3.40.50.1170">
    <property type="entry name" value="L-asparaginase, N-terminal domain"/>
    <property type="match status" value="1"/>
</dbReference>
<evidence type="ECO:0000256" key="2">
    <source>
        <dbReference type="ARBA" id="ARBA00022801"/>
    </source>
</evidence>
<dbReference type="EC" id="3.5.1.1" evidence="1"/>
<dbReference type="InterPro" id="IPR027475">
    <property type="entry name" value="Asparaginase/glutaminase_AS2"/>
</dbReference>
<organism evidence="6 7">
    <name type="scientific">Butyricicoccus intestinisimiae</name>
    <dbReference type="NCBI Taxonomy" id="2841509"/>
    <lineage>
        <taxon>Bacteria</taxon>
        <taxon>Bacillati</taxon>
        <taxon>Bacillota</taxon>
        <taxon>Clostridia</taxon>
        <taxon>Eubacteriales</taxon>
        <taxon>Butyricicoccaceae</taxon>
        <taxon>Butyricicoccus</taxon>
    </lineage>
</organism>
<dbReference type="Pfam" id="PF17763">
    <property type="entry name" value="Asparaginase_C"/>
    <property type="match status" value="1"/>
</dbReference>
<reference evidence="6 7" key="1">
    <citation type="submission" date="2021-06" db="EMBL/GenBank/DDBJ databases">
        <authorList>
            <person name="Sun Q."/>
            <person name="Li D."/>
        </authorList>
    </citation>
    <scope>NUCLEOTIDE SEQUENCE [LARGE SCALE GENOMIC DNA]</scope>
    <source>
        <strain evidence="6 7">MSJd-7</strain>
    </source>
</reference>
<gene>
    <name evidence="6" type="ORF">KQI75_07035</name>
</gene>
<dbReference type="PANTHER" id="PTHR11707:SF28">
    <property type="entry name" value="60 KDA LYSOPHOSPHOLIPASE"/>
    <property type="match status" value="1"/>
</dbReference>
<dbReference type="Gene3D" id="3.40.50.40">
    <property type="match status" value="1"/>
</dbReference>
<proteinExistence type="predicted"/>
<dbReference type="CDD" id="cd08963">
    <property type="entry name" value="L-asparaginase_I"/>
    <property type="match status" value="1"/>
</dbReference>
<dbReference type="NCBIfam" id="TIGR00519">
    <property type="entry name" value="asnASE_I"/>
    <property type="match status" value="1"/>
</dbReference>
<feature type="domain" description="Asparaginase/glutaminase C-terminal" evidence="5">
    <location>
        <begin position="203"/>
        <end position="319"/>
    </location>
</feature>
<evidence type="ECO:0000259" key="4">
    <source>
        <dbReference type="Pfam" id="PF00710"/>
    </source>
</evidence>
<feature type="active site" evidence="3">
    <location>
        <position position="85"/>
    </location>
</feature>
<dbReference type="InterPro" id="IPR006033">
    <property type="entry name" value="AsnA_fam"/>
</dbReference>
<dbReference type="InterPro" id="IPR027473">
    <property type="entry name" value="L-asparaginase_C"/>
</dbReference>
<keyword evidence="7" id="KW-1185">Reference proteome</keyword>
<dbReference type="PIRSF" id="PIRSF001220">
    <property type="entry name" value="L-ASNase_gatD"/>
    <property type="match status" value="1"/>
</dbReference>
<dbReference type="PIRSF" id="PIRSF500176">
    <property type="entry name" value="L_ASNase"/>
    <property type="match status" value="1"/>
</dbReference>
<evidence type="ECO:0000259" key="5">
    <source>
        <dbReference type="Pfam" id="PF17763"/>
    </source>
</evidence>
<keyword evidence="2" id="KW-0378">Hydrolase</keyword>